<protein>
    <submittedName>
        <fullName evidence="1">DUF2000 domain-containing protein</fullName>
    </submittedName>
</protein>
<organism evidence="1 2">
    <name type="scientific">Paraburkholderia bengalensis</name>
    <dbReference type="NCBI Taxonomy" id="2747562"/>
    <lineage>
        <taxon>Bacteria</taxon>
        <taxon>Pseudomonadati</taxon>
        <taxon>Pseudomonadota</taxon>
        <taxon>Betaproteobacteria</taxon>
        <taxon>Burkholderiales</taxon>
        <taxon>Burkholderiaceae</taxon>
        <taxon>Paraburkholderia</taxon>
    </lineage>
</organism>
<dbReference type="InterPro" id="IPR018988">
    <property type="entry name" value="DUF2000"/>
</dbReference>
<dbReference type="SUPFAM" id="SSF102462">
    <property type="entry name" value="Peptidyl-tRNA hydrolase II"/>
    <property type="match status" value="1"/>
</dbReference>
<gene>
    <name evidence="1" type="ORF">H3V53_13560</name>
</gene>
<dbReference type="InterPro" id="IPR023476">
    <property type="entry name" value="Pep_tRNA_hydro_II_dom_sf"/>
</dbReference>
<dbReference type="Gene3D" id="3.40.1490.10">
    <property type="entry name" value="Bit1"/>
    <property type="match status" value="1"/>
</dbReference>
<name>A0ABU8IRF5_9BURK</name>
<sequence length="138" mass="14574">MQTQQKPERCVIVVDEALNPGKASNAVAVVAFTLGQRHSHLVGAPLRESDGTAHPGLIPIGIPVLKATTQQLSELRQKSLAHCDVVDFPVQGQATTDYHAFLDAIQAVPGASLQYLAIGLVGPRNRVGKLVGGFSLFA</sequence>
<reference evidence="1 2" key="1">
    <citation type="journal article" date="2022" name="Arch. Microbiol.">
        <title>Paraburkholderia bengalensis sp. nov. isolated from roots of Oryza sativa, IR64.</title>
        <authorList>
            <person name="Nag P."/>
            <person name="Mondal N."/>
            <person name="Sarkar J."/>
            <person name="Das S."/>
        </authorList>
    </citation>
    <scope>NUCLEOTIDE SEQUENCE [LARGE SCALE GENOMIC DNA]</scope>
    <source>
        <strain evidence="1 2">IR64_4_BI</strain>
    </source>
</reference>
<evidence type="ECO:0000313" key="1">
    <source>
        <dbReference type="EMBL" id="MEI5998192.1"/>
    </source>
</evidence>
<dbReference type="Pfam" id="PF09391">
    <property type="entry name" value="DUF2000"/>
    <property type="match status" value="1"/>
</dbReference>
<keyword evidence="2" id="KW-1185">Reference proteome</keyword>
<dbReference type="InterPro" id="IPR017021">
    <property type="entry name" value="UCP033763"/>
</dbReference>
<comment type="caution">
    <text evidence="1">The sequence shown here is derived from an EMBL/GenBank/DDBJ whole genome shotgun (WGS) entry which is preliminary data.</text>
</comment>
<accession>A0ABU8IRF5</accession>
<dbReference type="PIRSF" id="PIRSF033736">
    <property type="entry name" value="UCP033763"/>
    <property type="match status" value="1"/>
</dbReference>
<dbReference type="RefSeq" id="WP_336598369.1">
    <property type="nucleotide sequence ID" value="NZ_JACFYJ010000018.1"/>
</dbReference>
<proteinExistence type="predicted"/>
<evidence type="ECO:0000313" key="2">
    <source>
        <dbReference type="Proteomes" id="UP001386437"/>
    </source>
</evidence>
<dbReference type="EMBL" id="JACFYJ010000018">
    <property type="protein sequence ID" value="MEI5998192.1"/>
    <property type="molecule type" value="Genomic_DNA"/>
</dbReference>
<dbReference type="Proteomes" id="UP001386437">
    <property type="component" value="Unassembled WGS sequence"/>
</dbReference>